<evidence type="ECO:0000256" key="1">
    <source>
        <dbReference type="SAM" id="MobiDB-lite"/>
    </source>
</evidence>
<sequence>MQPLKGPAQPPLSPSALPPRPAGHPFDEASRVDLAPPNPAQAGDPEALPPTGSQAGAPVPPAHPCRDTPPCLIVPCGLSNCKAAQASRVTSVLELGWHKQGPPAGTGQCARPPKRRLWARGSVSKGARQGGP</sequence>
<organism evidence="2 3">
    <name type="scientific">Rangifer tarandus platyrhynchus</name>
    <name type="common">Svalbard reindeer</name>
    <dbReference type="NCBI Taxonomy" id="3082113"/>
    <lineage>
        <taxon>Eukaryota</taxon>
        <taxon>Metazoa</taxon>
        <taxon>Chordata</taxon>
        <taxon>Craniata</taxon>
        <taxon>Vertebrata</taxon>
        <taxon>Euteleostomi</taxon>
        <taxon>Mammalia</taxon>
        <taxon>Eutheria</taxon>
        <taxon>Laurasiatheria</taxon>
        <taxon>Artiodactyla</taxon>
        <taxon>Ruminantia</taxon>
        <taxon>Pecora</taxon>
        <taxon>Cervidae</taxon>
        <taxon>Odocoileinae</taxon>
        <taxon>Rangifer</taxon>
    </lineage>
</organism>
<evidence type="ECO:0000313" key="3">
    <source>
        <dbReference type="Proteomes" id="UP001176941"/>
    </source>
</evidence>
<name>A0ABN8ZXD8_RANTA</name>
<dbReference type="EMBL" id="OX459943">
    <property type="protein sequence ID" value="CAI9178399.1"/>
    <property type="molecule type" value="Genomic_DNA"/>
</dbReference>
<keyword evidence="3" id="KW-1185">Reference proteome</keyword>
<feature type="region of interest" description="Disordered" evidence="1">
    <location>
        <begin position="1"/>
        <end position="66"/>
    </location>
</feature>
<accession>A0ABN8ZXD8</accession>
<proteinExistence type="predicted"/>
<reference evidence="2" key="1">
    <citation type="submission" date="2023-04" db="EMBL/GenBank/DDBJ databases">
        <authorList>
            <consortium name="ELIXIR-Norway"/>
        </authorList>
    </citation>
    <scope>NUCLEOTIDE SEQUENCE [LARGE SCALE GENOMIC DNA]</scope>
</reference>
<gene>
    <name evidence="2" type="ORF">MRATA1EN1_LOCUS27361</name>
</gene>
<protein>
    <submittedName>
        <fullName evidence="2">Uncharacterized protein</fullName>
    </submittedName>
</protein>
<feature type="region of interest" description="Disordered" evidence="1">
    <location>
        <begin position="98"/>
        <end position="132"/>
    </location>
</feature>
<dbReference type="Proteomes" id="UP001176941">
    <property type="component" value="Chromosome 7"/>
</dbReference>
<feature type="compositionally biased region" description="Pro residues" evidence="1">
    <location>
        <begin position="8"/>
        <end position="22"/>
    </location>
</feature>
<evidence type="ECO:0000313" key="2">
    <source>
        <dbReference type="EMBL" id="CAI9178399.1"/>
    </source>
</evidence>